<dbReference type="Proteomes" id="UP000092952">
    <property type="component" value="Chromosome"/>
</dbReference>
<dbReference type="OrthoDB" id="7065883at2"/>
<dbReference type="KEGG" id="gbi:PG2T_06190"/>
<protein>
    <recommendedName>
        <fullName evidence="3">Sulfotransferase domain-containing protein</fullName>
    </recommendedName>
</protein>
<dbReference type="SUPFAM" id="SSF52540">
    <property type="entry name" value="P-loop containing nucleoside triphosphate hydrolases"/>
    <property type="match status" value="1"/>
</dbReference>
<organism evidence="1 2">
    <name type="scientific">Immundisolibacter cernigliae</name>
    <dbReference type="NCBI Taxonomy" id="1810504"/>
    <lineage>
        <taxon>Bacteria</taxon>
        <taxon>Pseudomonadati</taxon>
        <taxon>Pseudomonadota</taxon>
        <taxon>Gammaproteobacteria</taxon>
        <taxon>Immundisolibacterales</taxon>
        <taxon>Immundisolibacteraceae</taxon>
        <taxon>Immundisolibacter</taxon>
    </lineage>
</organism>
<dbReference type="RefSeq" id="WP_068803502.1">
    <property type="nucleotide sequence ID" value="NZ_CP014671.1"/>
</dbReference>
<name>A0A1B1YSM1_9GAMM</name>
<reference evidence="2" key="1">
    <citation type="submission" date="2016-03" db="EMBL/GenBank/DDBJ databases">
        <title>Complete genome sequence of Solimmundus cernigliae, representing a novel lineage of polycyclic aromatic hydrocarbon degraders within the Gammaproteobacteria.</title>
        <authorList>
            <person name="Singleton D.R."/>
            <person name="Dickey A.N."/>
            <person name="Scholl E.H."/>
            <person name="Wright F.A."/>
            <person name="Aitken M.D."/>
        </authorList>
    </citation>
    <scope>NUCLEOTIDE SEQUENCE [LARGE SCALE GENOMIC DNA]</scope>
    <source>
        <strain evidence="2">TR3.2</strain>
    </source>
</reference>
<dbReference type="AlphaFoldDB" id="A0A1B1YSM1"/>
<dbReference type="STRING" id="1810504.PG2T_06190"/>
<dbReference type="InParanoid" id="A0A1B1YSM1"/>
<dbReference type="Gene3D" id="3.40.50.300">
    <property type="entry name" value="P-loop containing nucleotide triphosphate hydrolases"/>
    <property type="match status" value="1"/>
</dbReference>
<evidence type="ECO:0000313" key="2">
    <source>
        <dbReference type="Proteomes" id="UP000092952"/>
    </source>
</evidence>
<evidence type="ECO:0000313" key="1">
    <source>
        <dbReference type="EMBL" id="ANX03824.1"/>
    </source>
</evidence>
<sequence length="326" mass="36764">MSRSRLLVHIGVPKSATTSLQFGAFPAHPDIRYLGKPFYDEAFGYQGSLATAELIDSLWKQDELEFDSALARQRFDRGIRPRLGNEQLAVLSEEGLSQASAADRSLTARRLATLCEGVECSILITVREQKRALFSGHQWIYTRRLTSLGFADWIEWCRSYSSYYGCYNDFPLRQYRYARLVETYAALFGRERVLVLPMEMLAREPTDFYSRLEDFAAIRRFGGTPACPPLPVENRSPGRLGIRYQRVIKGMQHLGARLRGVPVVPSEALEEAGIHGCVMRLIARVDAPMQPMSAETAVWLDDYYRADNASLAALTGLDLAHYGYAC</sequence>
<gene>
    <name evidence="1" type="ORF">PG2T_06190</name>
</gene>
<keyword evidence="2" id="KW-1185">Reference proteome</keyword>
<evidence type="ECO:0008006" key="3">
    <source>
        <dbReference type="Google" id="ProtNLM"/>
    </source>
</evidence>
<dbReference type="InterPro" id="IPR027417">
    <property type="entry name" value="P-loop_NTPase"/>
</dbReference>
<dbReference type="EMBL" id="CP014671">
    <property type="protein sequence ID" value="ANX03824.1"/>
    <property type="molecule type" value="Genomic_DNA"/>
</dbReference>
<accession>A0A1B1YSM1</accession>
<proteinExistence type="predicted"/>